<evidence type="ECO:0000313" key="4">
    <source>
        <dbReference type="Proteomes" id="UP001429354"/>
    </source>
</evidence>
<keyword evidence="2" id="KW-0732">Signal</keyword>
<feature type="signal peptide" evidence="2">
    <location>
        <begin position="1"/>
        <end position="28"/>
    </location>
</feature>
<feature type="chain" id="PRO_5045342133" description="PepSY domain-containing protein" evidence="2">
    <location>
        <begin position="29"/>
        <end position="120"/>
    </location>
</feature>
<evidence type="ECO:0000256" key="2">
    <source>
        <dbReference type="SAM" id="SignalP"/>
    </source>
</evidence>
<organism evidence="3 4">
    <name type="scientific">Pseudoxanthomonas gei</name>
    <dbReference type="NCBI Taxonomy" id="1383030"/>
    <lineage>
        <taxon>Bacteria</taxon>
        <taxon>Pseudomonadati</taxon>
        <taxon>Pseudomonadota</taxon>
        <taxon>Gammaproteobacteria</taxon>
        <taxon>Lysobacterales</taxon>
        <taxon>Lysobacteraceae</taxon>
        <taxon>Pseudoxanthomonas</taxon>
    </lineage>
</organism>
<evidence type="ECO:0000313" key="3">
    <source>
        <dbReference type="EMBL" id="NDK37901.1"/>
    </source>
</evidence>
<reference evidence="3 4" key="1">
    <citation type="submission" date="2018-07" db="EMBL/GenBank/DDBJ databases">
        <title>Whole genome Sequencing of Pseudoxanthomonas gei KCTC 32298 (T).</title>
        <authorList>
            <person name="Kumar S."/>
            <person name="Bansal K."/>
            <person name="Kaur A."/>
            <person name="Patil P."/>
            <person name="Sharma S."/>
            <person name="Patil P.B."/>
        </authorList>
    </citation>
    <scope>NUCLEOTIDE SEQUENCE [LARGE SCALE GENOMIC DNA]</scope>
    <source>
        <strain evidence="3 4">KCTC 32298</strain>
    </source>
</reference>
<evidence type="ECO:0000256" key="1">
    <source>
        <dbReference type="SAM" id="MobiDB-lite"/>
    </source>
</evidence>
<accession>A0ABX0AEI0</accession>
<dbReference type="Proteomes" id="UP001429354">
    <property type="component" value="Unassembled WGS sequence"/>
</dbReference>
<sequence>MSVKSSTPRNLLATAAVLLGAASVVAPAAAQSQINKGKRDLGDFVRGNENSKGKRVTPPKTEQEAVARKRVTAQGLVELELPEDRMVNLVAVRNADGTVSYRHQDENAAPVEQAAQGEVK</sequence>
<comment type="caution">
    <text evidence="3">The sequence shown here is derived from an EMBL/GenBank/DDBJ whole genome shotgun (WGS) entry which is preliminary data.</text>
</comment>
<feature type="region of interest" description="Disordered" evidence="1">
    <location>
        <begin position="39"/>
        <end position="66"/>
    </location>
</feature>
<gene>
    <name evidence="3" type="ORF">DT603_03490</name>
</gene>
<dbReference type="EMBL" id="QOVG01000002">
    <property type="protein sequence ID" value="NDK37901.1"/>
    <property type="molecule type" value="Genomic_DNA"/>
</dbReference>
<proteinExistence type="predicted"/>
<evidence type="ECO:0008006" key="5">
    <source>
        <dbReference type="Google" id="ProtNLM"/>
    </source>
</evidence>
<feature type="region of interest" description="Disordered" evidence="1">
    <location>
        <begin position="99"/>
        <end position="120"/>
    </location>
</feature>
<name>A0ABX0AEI0_9GAMM</name>
<keyword evidence="4" id="KW-1185">Reference proteome</keyword>
<protein>
    <recommendedName>
        <fullName evidence="5">PepSY domain-containing protein</fullName>
    </recommendedName>
</protein>